<evidence type="ECO:0000313" key="10">
    <source>
        <dbReference type="Proteomes" id="UP000176544"/>
    </source>
</evidence>
<accession>A0A1G1ZAF0</accession>
<evidence type="ECO:0000256" key="6">
    <source>
        <dbReference type="ARBA" id="ARBA00023049"/>
    </source>
</evidence>
<evidence type="ECO:0000256" key="2">
    <source>
        <dbReference type="ARBA" id="ARBA00005988"/>
    </source>
</evidence>
<evidence type="ECO:0000259" key="8">
    <source>
        <dbReference type="PROSITE" id="PS52035"/>
    </source>
</evidence>
<organism evidence="9 10">
    <name type="scientific">Candidatus Colwellbacteria bacterium RIFCSPLOWO2_02_FULL_45_11</name>
    <dbReference type="NCBI Taxonomy" id="1797692"/>
    <lineage>
        <taxon>Bacteria</taxon>
        <taxon>Candidatus Colwelliibacteriota</taxon>
    </lineage>
</organism>
<dbReference type="SMART" id="SM00631">
    <property type="entry name" value="Zn_pept"/>
    <property type="match status" value="1"/>
</dbReference>
<dbReference type="InterPro" id="IPR000834">
    <property type="entry name" value="Peptidase_M14"/>
</dbReference>
<protein>
    <recommendedName>
        <fullName evidence="8">Peptidase M14 domain-containing protein</fullName>
    </recommendedName>
</protein>
<dbReference type="Pfam" id="PF00246">
    <property type="entry name" value="Peptidase_M14"/>
    <property type="match status" value="1"/>
</dbReference>
<dbReference type="GO" id="GO:0008270">
    <property type="term" value="F:zinc ion binding"/>
    <property type="evidence" value="ECO:0007669"/>
    <property type="project" value="InterPro"/>
</dbReference>
<keyword evidence="3" id="KW-0645">Protease</keyword>
<evidence type="ECO:0000256" key="1">
    <source>
        <dbReference type="ARBA" id="ARBA00001947"/>
    </source>
</evidence>
<dbReference type="SUPFAM" id="SSF53187">
    <property type="entry name" value="Zn-dependent exopeptidases"/>
    <property type="match status" value="1"/>
</dbReference>
<proteinExistence type="inferred from homology"/>
<comment type="similarity">
    <text evidence="2 7">Belongs to the peptidase M14 family.</text>
</comment>
<name>A0A1G1ZAF0_9BACT</name>
<dbReference type="EMBL" id="MHJA01000004">
    <property type="protein sequence ID" value="OGY61621.1"/>
    <property type="molecule type" value="Genomic_DNA"/>
</dbReference>
<evidence type="ECO:0000256" key="3">
    <source>
        <dbReference type="ARBA" id="ARBA00022670"/>
    </source>
</evidence>
<dbReference type="GO" id="GO:0005615">
    <property type="term" value="C:extracellular space"/>
    <property type="evidence" value="ECO:0007669"/>
    <property type="project" value="TreeGrafter"/>
</dbReference>
<keyword evidence="6" id="KW-0482">Metalloprotease</keyword>
<evidence type="ECO:0000256" key="4">
    <source>
        <dbReference type="ARBA" id="ARBA00022801"/>
    </source>
</evidence>
<evidence type="ECO:0000256" key="5">
    <source>
        <dbReference type="ARBA" id="ARBA00022833"/>
    </source>
</evidence>
<evidence type="ECO:0000313" key="9">
    <source>
        <dbReference type="EMBL" id="OGY61621.1"/>
    </source>
</evidence>
<reference evidence="9 10" key="1">
    <citation type="journal article" date="2016" name="Nat. Commun.">
        <title>Thousands of microbial genomes shed light on interconnected biogeochemical processes in an aquifer system.</title>
        <authorList>
            <person name="Anantharaman K."/>
            <person name="Brown C.T."/>
            <person name="Hug L.A."/>
            <person name="Sharon I."/>
            <person name="Castelle C.J."/>
            <person name="Probst A.J."/>
            <person name="Thomas B.C."/>
            <person name="Singh A."/>
            <person name="Wilkins M.J."/>
            <person name="Karaoz U."/>
            <person name="Brodie E.L."/>
            <person name="Williams K.H."/>
            <person name="Hubbard S.S."/>
            <person name="Banfield J.F."/>
        </authorList>
    </citation>
    <scope>NUCLEOTIDE SEQUENCE [LARGE SCALE GENOMIC DNA]</scope>
</reference>
<keyword evidence="4" id="KW-0378">Hydrolase</keyword>
<dbReference type="PANTHER" id="PTHR11705:SF143">
    <property type="entry name" value="SLL0236 PROTEIN"/>
    <property type="match status" value="1"/>
</dbReference>
<comment type="cofactor">
    <cofactor evidence="1">
        <name>Zn(2+)</name>
        <dbReference type="ChEBI" id="CHEBI:29105"/>
    </cofactor>
</comment>
<dbReference type="AlphaFoldDB" id="A0A1G1ZAF0"/>
<sequence length="295" mass="32624">MKAWIALVAFTVFVGGMYYVYMGKDRTDIDLTEEKGTVNQYEVIGTSVEGREILAYRFGEGSRTFVLVGAIHGGYEWNTAILSYELIDHFTANPGVVPPNMEVVIIPVANPDGLYKVVGTSARFTPEDAPQFDYSNEIDPQGSVAAGRFNANDVDLNRNFDCEWKPNATWENTPVKAGSSAFSEPETRALRDFLLAESPEVVVFFHSANDGVYPNFCDAGPSREVLELTDLYSKASGYPFYDKFTNYEVTGAAESWLATQGISAITVELSTHKVIEFEKNLAGIKAMLGFYSETR</sequence>
<dbReference type="GO" id="GO:0006508">
    <property type="term" value="P:proteolysis"/>
    <property type="evidence" value="ECO:0007669"/>
    <property type="project" value="UniProtKB-KW"/>
</dbReference>
<dbReference type="CDD" id="cd00596">
    <property type="entry name" value="Peptidase_M14_like"/>
    <property type="match status" value="1"/>
</dbReference>
<dbReference type="PANTHER" id="PTHR11705">
    <property type="entry name" value="PROTEASE FAMILY M14 CARBOXYPEPTIDASE A,B"/>
    <property type="match status" value="1"/>
</dbReference>
<evidence type="ECO:0000256" key="7">
    <source>
        <dbReference type="PROSITE-ProRule" id="PRU01379"/>
    </source>
</evidence>
<feature type="domain" description="Peptidase M14" evidence="8">
    <location>
        <begin position="17"/>
        <end position="291"/>
    </location>
</feature>
<feature type="active site" description="Proton donor/acceptor" evidence="7">
    <location>
        <position position="268"/>
    </location>
</feature>
<dbReference type="Gene3D" id="3.40.630.10">
    <property type="entry name" value="Zn peptidases"/>
    <property type="match status" value="1"/>
</dbReference>
<gene>
    <name evidence="9" type="ORF">A3I33_00675</name>
</gene>
<keyword evidence="5" id="KW-0862">Zinc</keyword>
<comment type="caution">
    <text evidence="9">The sequence shown here is derived from an EMBL/GenBank/DDBJ whole genome shotgun (WGS) entry which is preliminary data.</text>
</comment>
<dbReference type="GO" id="GO:0004181">
    <property type="term" value="F:metallocarboxypeptidase activity"/>
    <property type="evidence" value="ECO:0007669"/>
    <property type="project" value="InterPro"/>
</dbReference>
<dbReference type="Proteomes" id="UP000176544">
    <property type="component" value="Unassembled WGS sequence"/>
</dbReference>
<dbReference type="PROSITE" id="PS52035">
    <property type="entry name" value="PEPTIDASE_M14"/>
    <property type="match status" value="1"/>
</dbReference>